<gene>
    <name evidence="1" type="ORF">ILT43_15320</name>
</gene>
<accession>A0ABS2D9X9</accession>
<name>A0ABS2D9X9_9SPHN</name>
<dbReference type="RefSeq" id="WP_204199845.1">
    <property type="nucleotide sequence ID" value="NZ_JAFEMC010000004.1"/>
</dbReference>
<dbReference type="Proteomes" id="UP000763641">
    <property type="component" value="Unassembled WGS sequence"/>
</dbReference>
<dbReference type="EMBL" id="JAFEMC010000004">
    <property type="protein sequence ID" value="MBM6577751.1"/>
    <property type="molecule type" value="Genomic_DNA"/>
</dbReference>
<evidence type="ECO:0000313" key="2">
    <source>
        <dbReference type="Proteomes" id="UP000763641"/>
    </source>
</evidence>
<keyword evidence="2" id="KW-1185">Reference proteome</keyword>
<proteinExistence type="predicted"/>
<protein>
    <submittedName>
        <fullName evidence="1">Uncharacterized protein</fullName>
    </submittedName>
</protein>
<reference evidence="1 2" key="1">
    <citation type="submission" date="2020-12" db="EMBL/GenBank/DDBJ databases">
        <title>Sphingomonas sp.</title>
        <authorList>
            <person name="Kim M.K."/>
        </authorList>
    </citation>
    <scope>NUCLEOTIDE SEQUENCE [LARGE SCALE GENOMIC DNA]</scope>
    <source>
        <strain evidence="1 2">BT552</strain>
    </source>
</reference>
<organism evidence="1 2">
    <name type="scientific">Sphingomonas longa</name>
    <dbReference type="NCBI Taxonomy" id="2778730"/>
    <lineage>
        <taxon>Bacteria</taxon>
        <taxon>Pseudomonadati</taxon>
        <taxon>Pseudomonadota</taxon>
        <taxon>Alphaproteobacteria</taxon>
        <taxon>Sphingomonadales</taxon>
        <taxon>Sphingomonadaceae</taxon>
        <taxon>Sphingomonas</taxon>
    </lineage>
</organism>
<evidence type="ECO:0000313" key="1">
    <source>
        <dbReference type="EMBL" id="MBM6577751.1"/>
    </source>
</evidence>
<sequence>MKRSDGSKSTVERAIEIARIGTATSIPEIRTQLREEHYENVETETSGLTIKEQLKKLIAGRQERSVRVT</sequence>
<comment type="caution">
    <text evidence="1">The sequence shown here is derived from an EMBL/GenBank/DDBJ whole genome shotgun (WGS) entry which is preliminary data.</text>
</comment>